<evidence type="ECO:0000313" key="3">
    <source>
        <dbReference type="Proteomes" id="UP000688137"/>
    </source>
</evidence>
<proteinExistence type="predicted"/>
<evidence type="ECO:0000256" key="1">
    <source>
        <dbReference type="SAM" id="MobiDB-lite"/>
    </source>
</evidence>
<sequence>MTEEILSQYYPKYNPQAAILKDILRDGLEQAFIGKFKNNNDQINISEFKLRHHFDKKDNDLFLDQIKKKLKLNNQKAEMRCVNTIQNIRVETDLNYDPKYFQENTFYINQNLDAIKQKIIEKNIAERIKKTQEFKSMQKALNIWFQQSQQQKNEDQNKQQQQTNKKQMNSSSQIIIKQHQTEGIQVSGIITTKLGYKMTYPNLAYIIKATDIPERESQCSFVKKIKPLQQFDFDYLDDLRRYVWKYKQYIQFFKILLKVAQGNLEISETLVKTQQRMKTGFYHVMTFYHISNRSWSICRLIKDLNKKGLYQRERQNLYETMLENIQEDLEEIFSPLLFESDYVPIEEQFISFEQYKKRLQEVILMRENGA</sequence>
<comment type="caution">
    <text evidence="2">The sequence shown here is derived from an EMBL/GenBank/DDBJ whole genome shotgun (WGS) entry which is preliminary data.</text>
</comment>
<dbReference type="AlphaFoldDB" id="A0A8S1N4Y4"/>
<dbReference type="OMA" id="HISNRSW"/>
<dbReference type="EMBL" id="CAJJDM010000074">
    <property type="protein sequence ID" value="CAD8084105.1"/>
    <property type="molecule type" value="Genomic_DNA"/>
</dbReference>
<protein>
    <submittedName>
        <fullName evidence="2">Uncharacterized protein</fullName>
    </submittedName>
</protein>
<accession>A0A8S1N4Y4</accession>
<dbReference type="Proteomes" id="UP000688137">
    <property type="component" value="Unassembled WGS sequence"/>
</dbReference>
<keyword evidence="3" id="KW-1185">Reference proteome</keyword>
<evidence type="ECO:0000313" key="2">
    <source>
        <dbReference type="EMBL" id="CAD8084105.1"/>
    </source>
</evidence>
<organism evidence="2 3">
    <name type="scientific">Paramecium primaurelia</name>
    <dbReference type="NCBI Taxonomy" id="5886"/>
    <lineage>
        <taxon>Eukaryota</taxon>
        <taxon>Sar</taxon>
        <taxon>Alveolata</taxon>
        <taxon>Ciliophora</taxon>
        <taxon>Intramacronucleata</taxon>
        <taxon>Oligohymenophorea</taxon>
        <taxon>Peniculida</taxon>
        <taxon>Parameciidae</taxon>
        <taxon>Paramecium</taxon>
    </lineage>
</organism>
<feature type="compositionally biased region" description="Low complexity" evidence="1">
    <location>
        <begin position="158"/>
        <end position="172"/>
    </location>
</feature>
<name>A0A8S1N4Y4_PARPR</name>
<feature type="region of interest" description="Disordered" evidence="1">
    <location>
        <begin position="151"/>
        <end position="172"/>
    </location>
</feature>
<reference evidence="2" key="1">
    <citation type="submission" date="2021-01" db="EMBL/GenBank/DDBJ databases">
        <authorList>
            <consortium name="Genoscope - CEA"/>
            <person name="William W."/>
        </authorList>
    </citation>
    <scope>NUCLEOTIDE SEQUENCE</scope>
</reference>
<gene>
    <name evidence="2" type="ORF">PPRIM_AZ9-3.1.T0710179</name>
</gene>